<comment type="caution">
    <text evidence="2">The sequence shown here is derived from an EMBL/GenBank/DDBJ whole genome shotgun (WGS) entry which is preliminary data.</text>
</comment>
<dbReference type="RefSeq" id="WP_201360089.1">
    <property type="nucleotide sequence ID" value="NZ_BNJJ01000001.1"/>
</dbReference>
<dbReference type="InterPro" id="IPR002575">
    <property type="entry name" value="Aminoglycoside_PTrfase"/>
</dbReference>
<evidence type="ECO:0000313" key="3">
    <source>
        <dbReference type="Proteomes" id="UP000635565"/>
    </source>
</evidence>
<reference evidence="2 3" key="1">
    <citation type="journal article" date="2021" name="Int. J. Syst. Evol. Microbiol.">
        <title>Reticulibacter mediterranei gen. nov., sp. nov., within the new family Reticulibacteraceae fam. nov., and Ktedonospora formicarum gen. nov., sp. nov., Ktedonobacter robiniae sp. nov., Dictyobacter formicarum sp. nov. and Dictyobacter arantiisoli sp. nov., belonging to the class Ktedonobacteria.</title>
        <authorList>
            <person name="Yabe S."/>
            <person name="Zheng Y."/>
            <person name="Wang C.M."/>
            <person name="Sakai Y."/>
            <person name="Abe K."/>
            <person name="Yokota A."/>
            <person name="Donadio S."/>
            <person name="Cavaletti L."/>
            <person name="Monciardini P."/>
        </authorList>
    </citation>
    <scope>NUCLEOTIDE SEQUENCE [LARGE SCALE GENOMIC DNA]</scope>
    <source>
        <strain evidence="2 3">SOSP1-9</strain>
    </source>
</reference>
<dbReference type="Gene3D" id="1.20.58.840">
    <property type="match status" value="1"/>
</dbReference>
<accession>A0ABQ3VB24</accession>
<name>A0ABQ3VB24_9CHLR</name>
<sequence>MYSNIPRSEEYQHRLLEFIRQEYGISAAVLAPAKRGYYGETWRLDATNSSYFLKLVYPTAHKAVYERSFSIIQHLCDHGIDFISRIVKTKDDDLSTRFDGAILGVFNWIDGENRETDATKIPEYQMLAKVYAVPSCGVPILREDFSGKSADKFFEQWNALDNIQIHSLLEKNRAKLEHRAKRLKYFAELCRGDTADFFITHGDAGGNLIVNGDRYFIVDWDNPILAPPERDAWVMCCRDWARDAFYNALCQNGIRHTLRLERLAYYCYHFFFFYLTAYLDGFTQTDTVREIEEYIDSWIEGSIQYADTNSDTPQGLKPRSF</sequence>
<dbReference type="Proteomes" id="UP000635565">
    <property type="component" value="Unassembled WGS sequence"/>
</dbReference>
<dbReference type="Gene3D" id="1.10.510.10">
    <property type="entry name" value="Transferase(Phosphotransferase) domain 1"/>
    <property type="match status" value="1"/>
</dbReference>
<evidence type="ECO:0000313" key="2">
    <source>
        <dbReference type="EMBL" id="GHO82411.1"/>
    </source>
</evidence>
<protein>
    <recommendedName>
        <fullName evidence="1">Aminoglycoside phosphotransferase domain-containing protein</fullName>
    </recommendedName>
</protein>
<proteinExistence type="predicted"/>
<evidence type="ECO:0000259" key="1">
    <source>
        <dbReference type="Pfam" id="PF01636"/>
    </source>
</evidence>
<keyword evidence="3" id="KW-1185">Reference proteome</keyword>
<dbReference type="Gene3D" id="3.30.200.20">
    <property type="entry name" value="Phosphorylase Kinase, domain 1"/>
    <property type="match status" value="1"/>
</dbReference>
<dbReference type="InterPro" id="IPR011009">
    <property type="entry name" value="Kinase-like_dom_sf"/>
</dbReference>
<organism evidence="2 3">
    <name type="scientific">Dictyobacter formicarum</name>
    <dbReference type="NCBI Taxonomy" id="2778368"/>
    <lineage>
        <taxon>Bacteria</taxon>
        <taxon>Bacillati</taxon>
        <taxon>Chloroflexota</taxon>
        <taxon>Ktedonobacteria</taxon>
        <taxon>Ktedonobacterales</taxon>
        <taxon>Dictyobacteraceae</taxon>
        <taxon>Dictyobacter</taxon>
    </lineage>
</organism>
<dbReference type="Pfam" id="PF01636">
    <property type="entry name" value="APH"/>
    <property type="match status" value="1"/>
</dbReference>
<dbReference type="SUPFAM" id="SSF56112">
    <property type="entry name" value="Protein kinase-like (PK-like)"/>
    <property type="match status" value="1"/>
</dbReference>
<feature type="domain" description="Aminoglycoside phosphotransferase" evidence="1">
    <location>
        <begin position="32"/>
        <end position="253"/>
    </location>
</feature>
<dbReference type="EMBL" id="BNJJ01000001">
    <property type="protein sequence ID" value="GHO82411.1"/>
    <property type="molecule type" value="Genomic_DNA"/>
</dbReference>
<gene>
    <name evidence="2" type="ORF">KSZ_04170</name>
</gene>